<reference evidence="2" key="1">
    <citation type="submission" date="2020-10" db="EMBL/GenBank/DDBJ databases">
        <authorList>
            <person name="Gilroy R."/>
        </authorList>
    </citation>
    <scope>NUCLEOTIDE SEQUENCE</scope>
    <source>
        <strain evidence="2">ChiSjej3B21-11622</strain>
    </source>
</reference>
<organism evidence="2 3">
    <name type="scientific">Candidatus Limivivens merdigallinarum</name>
    <dbReference type="NCBI Taxonomy" id="2840859"/>
    <lineage>
        <taxon>Bacteria</taxon>
        <taxon>Bacillati</taxon>
        <taxon>Bacillota</taxon>
        <taxon>Clostridia</taxon>
        <taxon>Lachnospirales</taxon>
        <taxon>Lachnospiraceae</taxon>
        <taxon>Lachnospiraceae incertae sedis</taxon>
        <taxon>Candidatus Limivivens</taxon>
    </lineage>
</organism>
<accession>A0A9D1D1J0</accession>
<dbReference type="EMBL" id="DVFT01000202">
    <property type="protein sequence ID" value="HIQ97626.1"/>
    <property type="molecule type" value="Genomic_DNA"/>
</dbReference>
<feature type="transmembrane region" description="Helical" evidence="1">
    <location>
        <begin position="24"/>
        <end position="41"/>
    </location>
</feature>
<proteinExistence type="predicted"/>
<evidence type="ECO:0000313" key="3">
    <source>
        <dbReference type="Proteomes" id="UP000886886"/>
    </source>
</evidence>
<reference evidence="2" key="2">
    <citation type="journal article" date="2021" name="PeerJ">
        <title>Extensive microbial diversity within the chicken gut microbiome revealed by metagenomics and culture.</title>
        <authorList>
            <person name="Gilroy R."/>
            <person name="Ravi A."/>
            <person name="Getino M."/>
            <person name="Pursley I."/>
            <person name="Horton D.L."/>
            <person name="Alikhan N.F."/>
            <person name="Baker D."/>
            <person name="Gharbi K."/>
            <person name="Hall N."/>
            <person name="Watson M."/>
            <person name="Adriaenssens E.M."/>
            <person name="Foster-Nyarko E."/>
            <person name="Jarju S."/>
            <person name="Secka A."/>
            <person name="Antonio M."/>
            <person name="Oren A."/>
            <person name="Chaudhuri R.R."/>
            <person name="La Ragione R."/>
            <person name="Hildebrand F."/>
            <person name="Pallen M.J."/>
        </authorList>
    </citation>
    <scope>NUCLEOTIDE SEQUENCE</scope>
    <source>
        <strain evidence="2">ChiSjej3B21-11622</strain>
    </source>
</reference>
<keyword evidence="1" id="KW-1133">Transmembrane helix</keyword>
<evidence type="ECO:0000313" key="2">
    <source>
        <dbReference type="EMBL" id="HIQ97626.1"/>
    </source>
</evidence>
<gene>
    <name evidence="2" type="ORF">IAB26_13845</name>
</gene>
<evidence type="ECO:0000256" key="1">
    <source>
        <dbReference type="SAM" id="Phobius"/>
    </source>
</evidence>
<keyword evidence="1" id="KW-0472">Membrane</keyword>
<sequence>MEHITLEEYGLSFIFRCFAEYEGTWIYAVLGLLTIIGILFCRQKKARYLFVWQLFVLLATVYNPILMNVLIQKMDFELEYYRFFWILPMPFLLSYGLIFWKDRMPAKWAKILLTAAVIAAVLVVNQDAISRFASFPLPQNVYKVEDDLLAIDTIIHENSKDEEPRVALPLEYNLQARQYDPSLRLTIERDKMLFYLGQTSVGSFSMENKRYRFQSYIMDVIYSGQNISPRRLKRALRKTRTEFLVAYKANAVHDTILEAGCIPVGETENAVVYMTKYGQNRNA</sequence>
<feature type="transmembrane region" description="Helical" evidence="1">
    <location>
        <begin position="48"/>
        <end position="71"/>
    </location>
</feature>
<comment type="caution">
    <text evidence="2">The sequence shown here is derived from an EMBL/GenBank/DDBJ whole genome shotgun (WGS) entry which is preliminary data.</text>
</comment>
<feature type="transmembrane region" description="Helical" evidence="1">
    <location>
        <begin position="107"/>
        <end position="124"/>
    </location>
</feature>
<dbReference type="AlphaFoldDB" id="A0A9D1D1J0"/>
<feature type="transmembrane region" description="Helical" evidence="1">
    <location>
        <begin position="83"/>
        <end position="100"/>
    </location>
</feature>
<dbReference type="Proteomes" id="UP000886886">
    <property type="component" value="Unassembled WGS sequence"/>
</dbReference>
<name>A0A9D1D1J0_9FIRM</name>
<keyword evidence="1" id="KW-0812">Transmembrane</keyword>
<protein>
    <submittedName>
        <fullName evidence="2">Uncharacterized protein</fullName>
    </submittedName>
</protein>